<dbReference type="SUPFAM" id="SSF51735">
    <property type="entry name" value="NAD(P)-binding Rossmann-fold domains"/>
    <property type="match status" value="1"/>
</dbReference>
<comment type="caution">
    <text evidence="5">The sequence shown here is derived from an EMBL/GenBank/DDBJ whole genome shotgun (WGS) entry which is preliminary data.</text>
</comment>
<comment type="similarity">
    <text evidence="1">Belongs to the short-chain dehydrogenases/reductases (SDR) family.</text>
</comment>
<evidence type="ECO:0000256" key="2">
    <source>
        <dbReference type="ARBA" id="ARBA00023002"/>
    </source>
</evidence>
<proteinExistence type="inferred from homology"/>
<name>A0ABP9Q3G4_9PSEU</name>
<evidence type="ECO:0000259" key="4">
    <source>
        <dbReference type="SMART" id="SM00822"/>
    </source>
</evidence>
<organism evidence="5 6">
    <name type="scientific">Pseudonocardia eucalypti</name>
    <dbReference type="NCBI Taxonomy" id="648755"/>
    <lineage>
        <taxon>Bacteria</taxon>
        <taxon>Bacillati</taxon>
        <taxon>Actinomycetota</taxon>
        <taxon>Actinomycetes</taxon>
        <taxon>Pseudonocardiales</taxon>
        <taxon>Pseudonocardiaceae</taxon>
        <taxon>Pseudonocardia</taxon>
    </lineage>
</organism>
<feature type="domain" description="Ketoreductase" evidence="4">
    <location>
        <begin position="3"/>
        <end position="211"/>
    </location>
</feature>
<reference evidence="6" key="1">
    <citation type="journal article" date="2019" name="Int. J. Syst. Evol. Microbiol.">
        <title>The Global Catalogue of Microorganisms (GCM) 10K type strain sequencing project: providing services to taxonomists for standard genome sequencing and annotation.</title>
        <authorList>
            <consortium name="The Broad Institute Genomics Platform"/>
            <consortium name="The Broad Institute Genome Sequencing Center for Infectious Disease"/>
            <person name="Wu L."/>
            <person name="Ma J."/>
        </authorList>
    </citation>
    <scope>NUCLEOTIDE SEQUENCE [LARGE SCALE GENOMIC DNA]</scope>
    <source>
        <strain evidence="6">JCM 18303</strain>
    </source>
</reference>
<dbReference type="SMART" id="SM00822">
    <property type="entry name" value="PKS_KR"/>
    <property type="match status" value="1"/>
</dbReference>
<dbReference type="InterPro" id="IPR036291">
    <property type="entry name" value="NAD(P)-bd_dom_sf"/>
</dbReference>
<protein>
    <submittedName>
        <fullName evidence="5">Protochlorophyllide reductase</fullName>
    </submittedName>
</protein>
<evidence type="ECO:0000313" key="5">
    <source>
        <dbReference type="EMBL" id="GAA5156101.1"/>
    </source>
</evidence>
<gene>
    <name evidence="5" type="ORF">GCM10023321_31100</name>
</gene>
<dbReference type="RefSeq" id="WP_221498496.1">
    <property type="nucleotide sequence ID" value="NZ_BAABJP010000010.1"/>
</dbReference>
<dbReference type="PRINTS" id="PR00081">
    <property type="entry name" value="GDHRDH"/>
</dbReference>
<keyword evidence="2" id="KW-0560">Oxidoreductase</keyword>
<dbReference type="Gene3D" id="3.40.50.720">
    <property type="entry name" value="NAD(P)-binding Rossmann-like Domain"/>
    <property type="match status" value="1"/>
</dbReference>
<dbReference type="Proteomes" id="UP001428817">
    <property type="component" value="Unassembled WGS sequence"/>
</dbReference>
<feature type="region of interest" description="Disordered" evidence="3">
    <location>
        <begin position="145"/>
        <end position="179"/>
    </location>
</feature>
<dbReference type="PANTHER" id="PTHR24320:SF148">
    <property type="entry name" value="NAD(P)-BINDING ROSSMANN-FOLD SUPERFAMILY PROTEIN"/>
    <property type="match status" value="1"/>
</dbReference>
<sequence length="315" mass="33952">MSQTVLITGATGGLGLRAALAVAAAEQGWHLVVTGRGPGLAETRERLAERAPCTALPLDLAELAGVRRFADDLTRRLADGELPPLRAVVANAGVQELGLCFTPDGLETTFAVNHLAHFLLVNHLLPSLVEPARIVLVASDTHDPKRMTGMPAPRFTDPETLARPADTDEERTPSAGRRRYTTSKLCNVLTAYELARRLEDTRVTVNAFDPGLMPGTGLARRYRGVRAFAWRYLMPALIAVPGLNTHTPARSGAALARLVTDPELAGVTGAYFSNGRRTRSSEESYDTGKAAELWEGSERLLTPGGRCPGDEARRR</sequence>
<dbReference type="EMBL" id="BAABJP010000010">
    <property type="protein sequence ID" value="GAA5156101.1"/>
    <property type="molecule type" value="Genomic_DNA"/>
</dbReference>
<keyword evidence="6" id="KW-1185">Reference proteome</keyword>
<evidence type="ECO:0000256" key="3">
    <source>
        <dbReference type="SAM" id="MobiDB-lite"/>
    </source>
</evidence>
<evidence type="ECO:0000256" key="1">
    <source>
        <dbReference type="ARBA" id="ARBA00006484"/>
    </source>
</evidence>
<accession>A0ABP9Q3G4</accession>
<dbReference type="InterPro" id="IPR057326">
    <property type="entry name" value="KR_dom"/>
</dbReference>
<evidence type="ECO:0000313" key="6">
    <source>
        <dbReference type="Proteomes" id="UP001428817"/>
    </source>
</evidence>
<dbReference type="InterPro" id="IPR002347">
    <property type="entry name" value="SDR_fam"/>
</dbReference>
<dbReference type="Pfam" id="PF00106">
    <property type="entry name" value="adh_short"/>
    <property type="match status" value="1"/>
</dbReference>
<dbReference type="PANTHER" id="PTHR24320">
    <property type="entry name" value="RETINOL DEHYDROGENASE"/>
    <property type="match status" value="1"/>
</dbReference>